<dbReference type="GO" id="GO:0080019">
    <property type="term" value="F:alcohol-forming very long-chain fatty acyl-CoA reductase activity"/>
    <property type="evidence" value="ECO:0007669"/>
    <property type="project" value="InterPro"/>
</dbReference>
<comment type="similarity">
    <text evidence="1">Belongs to the fatty acyl-CoA reductase family.</text>
</comment>
<dbReference type="OrthoDB" id="429813at2759"/>
<comment type="catalytic activity">
    <reaction evidence="1">
        <text>a long-chain fatty acyl-CoA + 2 NADPH + 2 H(+) = a long-chain primary fatty alcohol + 2 NADP(+) + CoA</text>
        <dbReference type="Rhea" id="RHEA:52716"/>
        <dbReference type="ChEBI" id="CHEBI:15378"/>
        <dbReference type="ChEBI" id="CHEBI:57287"/>
        <dbReference type="ChEBI" id="CHEBI:57783"/>
        <dbReference type="ChEBI" id="CHEBI:58349"/>
        <dbReference type="ChEBI" id="CHEBI:77396"/>
        <dbReference type="ChEBI" id="CHEBI:83139"/>
        <dbReference type="EC" id="1.2.1.84"/>
    </reaction>
</comment>
<organism evidence="3 4">
    <name type="scientific">Rhynchophorus ferrugineus</name>
    <name type="common">Red palm weevil</name>
    <name type="synonym">Curculio ferrugineus</name>
    <dbReference type="NCBI Taxonomy" id="354439"/>
    <lineage>
        <taxon>Eukaryota</taxon>
        <taxon>Metazoa</taxon>
        <taxon>Ecdysozoa</taxon>
        <taxon>Arthropoda</taxon>
        <taxon>Hexapoda</taxon>
        <taxon>Insecta</taxon>
        <taxon>Pterygota</taxon>
        <taxon>Neoptera</taxon>
        <taxon>Endopterygota</taxon>
        <taxon>Coleoptera</taxon>
        <taxon>Polyphaga</taxon>
        <taxon>Cucujiformia</taxon>
        <taxon>Curculionidae</taxon>
        <taxon>Dryophthorinae</taxon>
        <taxon>Rhynchophorus</taxon>
    </lineage>
</organism>
<dbReference type="Proteomes" id="UP000625711">
    <property type="component" value="Unassembled WGS sequence"/>
</dbReference>
<reference evidence="3" key="1">
    <citation type="submission" date="2020-08" db="EMBL/GenBank/DDBJ databases">
        <title>Genome sequencing and assembly of the red palm weevil Rhynchophorus ferrugineus.</title>
        <authorList>
            <person name="Dias G.B."/>
            <person name="Bergman C.M."/>
            <person name="Manee M."/>
        </authorList>
    </citation>
    <scope>NUCLEOTIDE SEQUENCE</scope>
    <source>
        <strain evidence="3">AA-2017</strain>
        <tissue evidence="3">Whole larva</tissue>
    </source>
</reference>
<dbReference type="InterPro" id="IPR036291">
    <property type="entry name" value="NAD(P)-bd_dom_sf"/>
</dbReference>
<keyword evidence="1" id="KW-0444">Lipid biosynthesis</keyword>
<keyword evidence="1" id="KW-0443">Lipid metabolism</keyword>
<sequence>MSDFSVKYYIECLLKISKPQITYHYNMKSKIINDSSMNNITKYYENSKIFITGATGFVGKALLEKLLRSCEKIDSIFLLIRPKAGVTVQERLKDLLKNPLFDIIKGRNVDMNKIKVLTGDVSMPNLGLTDQDLRYLLENIDIVFHSAATVKFNEKLKDAVMLNTLATKHLLEICSEMKKLKSFVHISTAFSNADRKTIEEKVYTPNYNADTIIYLIQNLPEEFIESISEILLGEHPNTYTFTKVLAEQIVLNYSNLVPVAIVRPSISLSQNTSKRKQKHVITSSTANP</sequence>
<dbReference type="PANTHER" id="PTHR11011">
    <property type="entry name" value="MALE STERILITY PROTEIN 2-RELATED"/>
    <property type="match status" value="1"/>
</dbReference>
<dbReference type="CDD" id="cd05236">
    <property type="entry name" value="FAR-N_SDR_e"/>
    <property type="match status" value="1"/>
</dbReference>
<dbReference type="EC" id="1.2.1.84" evidence="1"/>
<dbReference type="Pfam" id="PF07993">
    <property type="entry name" value="NAD_binding_4"/>
    <property type="match status" value="1"/>
</dbReference>
<evidence type="ECO:0000313" key="3">
    <source>
        <dbReference type="EMBL" id="KAF7267368.1"/>
    </source>
</evidence>
<dbReference type="GO" id="GO:0102965">
    <property type="term" value="F:alcohol-forming long-chain fatty acyl-CoA reductase activity"/>
    <property type="evidence" value="ECO:0007669"/>
    <property type="project" value="UniProtKB-EC"/>
</dbReference>
<feature type="domain" description="Thioester reductase (TE)" evidence="2">
    <location>
        <begin position="51"/>
        <end position="269"/>
    </location>
</feature>
<dbReference type="GO" id="GO:0005777">
    <property type="term" value="C:peroxisome"/>
    <property type="evidence" value="ECO:0007669"/>
    <property type="project" value="TreeGrafter"/>
</dbReference>
<keyword evidence="1" id="KW-0560">Oxidoreductase</keyword>
<keyword evidence="1" id="KW-0521">NADP</keyword>
<comment type="function">
    <text evidence="1">Catalyzes the reduction of fatty acyl-CoA to fatty alcohols.</text>
</comment>
<evidence type="ECO:0000313" key="4">
    <source>
        <dbReference type="Proteomes" id="UP000625711"/>
    </source>
</evidence>
<protein>
    <recommendedName>
        <fullName evidence="1">Fatty acyl-CoA reductase</fullName>
        <ecNumber evidence="1">1.2.1.84</ecNumber>
    </recommendedName>
</protein>
<dbReference type="AlphaFoldDB" id="A0A834HTW6"/>
<dbReference type="InterPro" id="IPR026055">
    <property type="entry name" value="FAR"/>
</dbReference>
<comment type="caution">
    <text evidence="3">The sequence shown here is derived from an EMBL/GenBank/DDBJ whole genome shotgun (WGS) entry which is preliminary data.</text>
</comment>
<proteinExistence type="inferred from homology"/>
<dbReference type="Gene3D" id="3.40.50.720">
    <property type="entry name" value="NAD(P)-binding Rossmann-like Domain"/>
    <property type="match status" value="1"/>
</dbReference>
<keyword evidence="4" id="KW-1185">Reference proteome</keyword>
<dbReference type="InterPro" id="IPR013120">
    <property type="entry name" value="FAR_NAD-bd"/>
</dbReference>
<accession>A0A834HTW6</accession>
<dbReference type="PANTHER" id="PTHR11011:SF107">
    <property type="entry name" value="FATTY ACYL-COA REDUCTASE"/>
    <property type="match status" value="1"/>
</dbReference>
<dbReference type="GO" id="GO:0035336">
    <property type="term" value="P:long-chain fatty-acyl-CoA metabolic process"/>
    <property type="evidence" value="ECO:0007669"/>
    <property type="project" value="TreeGrafter"/>
</dbReference>
<dbReference type="EMBL" id="JAACXV010014432">
    <property type="protein sequence ID" value="KAF7267368.1"/>
    <property type="molecule type" value="Genomic_DNA"/>
</dbReference>
<evidence type="ECO:0000259" key="2">
    <source>
        <dbReference type="Pfam" id="PF07993"/>
    </source>
</evidence>
<evidence type="ECO:0000256" key="1">
    <source>
        <dbReference type="RuleBase" id="RU363097"/>
    </source>
</evidence>
<dbReference type="SUPFAM" id="SSF51735">
    <property type="entry name" value="NAD(P)-binding Rossmann-fold domains"/>
    <property type="match status" value="1"/>
</dbReference>
<gene>
    <name evidence="3" type="ORF">GWI33_019377</name>
</gene>
<name>A0A834HTW6_RHYFE</name>